<evidence type="ECO:0000256" key="1">
    <source>
        <dbReference type="ARBA" id="ARBA00022801"/>
    </source>
</evidence>
<keyword evidence="1" id="KW-0378">Hydrolase</keyword>
<dbReference type="SUPFAM" id="SSF55909">
    <property type="entry name" value="Pentein"/>
    <property type="match status" value="1"/>
</dbReference>
<accession>A0ABR7WZH1</accession>
<sequence>MIKADFSKSSYLFLSYPKGFSEEYETLIPFYNELIELIPRDIKLFVITNTKKVEQELKAMFRHKPNVDTIVVNYFDEIWLRDCMGIFAGDTIYKPIYAPNYCTLSKEGKYFQFLDKVIRRLLSQAFTSNIVDIPLVIDGGNFVHNTKKVFLTDKVLEDNPGKNVGEIIKDFTGLDAVIVNRSYYDVLGHIDGYMAFKDEDTLFISQYPDLSYLKQDIKYIEMLTSVAKDNGFKVIPIFDRPIDEPIFCNCKNKKTRSCLYSAKGVYVNYIRFNDCIIMPEYTIPKNSKVEYNWTNRKLLESYGFKVISINCDQLAKFGGSLHCISFQA</sequence>
<organism evidence="2 3">
    <name type="scientific">Mucilaginibacter rigui</name>
    <dbReference type="NCBI Taxonomy" id="534635"/>
    <lineage>
        <taxon>Bacteria</taxon>
        <taxon>Pseudomonadati</taxon>
        <taxon>Bacteroidota</taxon>
        <taxon>Sphingobacteriia</taxon>
        <taxon>Sphingobacteriales</taxon>
        <taxon>Sphingobacteriaceae</taxon>
        <taxon>Mucilaginibacter</taxon>
    </lineage>
</organism>
<proteinExistence type="predicted"/>
<comment type="caution">
    <text evidence="2">The sequence shown here is derived from an EMBL/GenBank/DDBJ whole genome shotgun (WGS) entry which is preliminary data.</text>
</comment>
<name>A0ABR7WZH1_9SPHI</name>
<dbReference type="PANTHER" id="PTHR31377">
    <property type="entry name" value="AGMATINE DEIMINASE-RELATED"/>
    <property type="match status" value="1"/>
</dbReference>
<keyword evidence="3" id="KW-1185">Reference proteome</keyword>
<dbReference type="InterPro" id="IPR007466">
    <property type="entry name" value="Peptidyl-Arg-deiminase_porph"/>
</dbReference>
<dbReference type="EMBL" id="JACWMW010000001">
    <property type="protein sequence ID" value="MBD1383749.1"/>
    <property type="molecule type" value="Genomic_DNA"/>
</dbReference>
<evidence type="ECO:0000313" key="3">
    <source>
        <dbReference type="Proteomes" id="UP000618754"/>
    </source>
</evidence>
<dbReference type="Proteomes" id="UP000618754">
    <property type="component" value="Unassembled WGS sequence"/>
</dbReference>
<dbReference type="RefSeq" id="WP_191173669.1">
    <property type="nucleotide sequence ID" value="NZ_JACWMW010000001.1"/>
</dbReference>
<dbReference type="PANTHER" id="PTHR31377:SF0">
    <property type="entry name" value="AGMATINE DEIMINASE-RELATED"/>
    <property type="match status" value="1"/>
</dbReference>
<dbReference type="Pfam" id="PF04371">
    <property type="entry name" value="PAD_porph"/>
    <property type="match status" value="1"/>
</dbReference>
<protein>
    <submittedName>
        <fullName evidence="2">Agmatine deiminase family protein</fullName>
    </submittedName>
</protein>
<gene>
    <name evidence="2" type="ORF">IDJ75_00540</name>
</gene>
<reference evidence="2 3" key="1">
    <citation type="submission" date="2020-09" db="EMBL/GenBank/DDBJ databases">
        <title>Novel species of Mucilaginibacter isolated from a glacier on the Tibetan Plateau.</title>
        <authorList>
            <person name="Liu Q."/>
            <person name="Xin Y.-H."/>
        </authorList>
    </citation>
    <scope>NUCLEOTIDE SEQUENCE [LARGE SCALE GENOMIC DNA]</scope>
    <source>
        <strain evidence="2 3">CGMCC 1.13878</strain>
    </source>
</reference>
<evidence type="ECO:0000313" key="2">
    <source>
        <dbReference type="EMBL" id="MBD1383749.1"/>
    </source>
</evidence>
<dbReference type="Gene3D" id="3.75.10.10">
    <property type="entry name" value="L-arginine/glycine Amidinotransferase, Chain A"/>
    <property type="match status" value="1"/>
</dbReference>